<proteinExistence type="predicted"/>
<organism evidence="1">
    <name type="scientific">uncultured prokaryote</name>
    <dbReference type="NCBI Taxonomy" id="198431"/>
    <lineage>
        <taxon>unclassified sequences</taxon>
        <taxon>environmental samples</taxon>
    </lineage>
</organism>
<dbReference type="AlphaFoldDB" id="A0A0H5PZY8"/>
<reference evidence="1" key="1">
    <citation type="submission" date="2015-06" db="EMBL/GenBank/DDBJ databases">
        <authorList>
            <person name="Joergensen T."/>
        </authorList>
    </citation>
    <scope>NUCLEOTIDE SEQUENCE</scope>
    <source>
        <strain evidence="1">RGRH0339</strain>
    </source>
</reference>
<evidence type="ECO:0000313" key="1">
    <source>
        <dbReference type="EMBL" id="CRY94734.1"/>
    </source>
</evidence>
<reference evidence="1" key="2">
    <citation type="submission" date="2015-07" db="EMBL/GenBank/DDBJ databases">
        <title>Plasmids, circular viruses and viroids from rat gut.</title>
        <authorList>
            <person name="Jorgensen T.J."/>
            <person name="Hansen M.A."/>
            <person name="Xu Z."/>
            <person name="Tabak M.A."/>
            <person name="Sorensen S.J."/>
            <person name="Hansen L.H."/>
        </authorList>
    </citation>
    <scope>NUCLEOTIDE SEQUENCE</scope>
    <source>
        <strain evidence="1">RGRH0339</strain>
    </source>
</reference>
<protein>
    <recommendedName>
        <fullName evidence="2">Capsid protein</fullName>
    </recommendedName>
</protein>
<evidence type="ECO:0008006" key="2">
    <source>
        <dbReference type="Google" id="ProtNLM"/>
    </source>
</evidence>
<accession>A0A0H5PZY8</accession>
<dbReference type="EMBL" id="LN853007">
    <property type="protein sequence ID" value="CRY94734.1"/>
    <property type="molecule type" value="Genomic_DNA"/>
</dbReference>
<name>A0A0H5PZY8_9ZZZZ</name>
<sequence length="171" mass="18912">MPRGKSNNYNYYYPQRSKMVGNRNKYSTQTYLVRNTANLDAGASQYFTVVPPTDVAGKRKVKNISIQLAFDSKLTGAVDADSSVYWCIVYVPKGSEPGAIGQLNGIFYTPPQFIMSSGIYNVYNPGNTARIFTPLSRNLNEGDGIAFVYTSDYPMKVGQLSAVINYAITLQ</sequence>